<dbReference type="Proteomes" id="UP000198741">
    <property type="component" value="Chromosome I"/>
</dbReference>
<dbReference type="PANTHER" id="PTHR43649:SF12">
    <property type="entry name" value="DIACETYLCHITOBIOSE BINDING PROTEIN DASA"/>
    <property type="match status" value="1"/>
</dbReference>
<dbReference type="STRING" id="1090615.SAMN04515671_2542"/>
<accession>A0A1H0NYV1</accession>
<dbReference type="CDD" id="cd13585">
    <property type="entry name" value="PBP2_TMBP_like"/>
    <property type="match status" value="1"/>
</dbReference>
<feature type="signal peptide" evidence="2">
    <location>
        <begin position="1"/>
        <end position="20"/>
    </location>
</feature>
<organism evidence="3 4">
    <name type="scientific">Nakamurella panacisegetis</name>
    <dbReference type="NCBI Taxonomy" id="1090615"/>
    <lineage>
        <taxon>Bacteria</taxon>
        <taxon>Bacillati</taxon>
        <taxon>Actinomycetota</taxon>
        <taxon>Actinomycetes</taxon>
        <taxon>Nakamurellales</taxon>
        <taxon>Nakamurellaceae</taxon>
        <taxon>Nakamurella</taxon>
    </lineage>
</organism>
<reference evidence="3 4" key="1">
    <citation type="submission" date="2016-10" db="EMBL/GenBank/DDBJ databases">
        <authorList>
            <person name="de Groot N.N."/>
        </authorList>
    </citation>
    <scope>NUCLEOTIDE SEQUENCE [LARGE SCALE GENOMIC DNA]</scope>
    <source>
        <strain evidence="4">P4-7,KCTC 19426,CECT 7604</strain>
    </source>
</reference>
<dbReference type="EMBL" id="LT629710">
    <property type="protein sequence ID" value="SDO97706.1"/>
    <property type="molecule type" value="Genomic_DNA"/>
</dbReference>
<sequence>MRWTNKAAIAAGCAAMLVTAACSSSSSSGGSTSSTSAASAAASSAPAGSAPAGSSSAAASAPAGSGSSSAPAASGGSTAAPAADPFLDKSNAGTTINVLMVNNPQMVALQALTKDNFTAQTGINVNYTVLPENDMRNKASLEFKNQAGQYDVATLSNFEAPIYAKNGWLTDLTPYTQKDTGFNQGDIFPALTSSLSSDGKIYGEPFYGESSFLMYRKDVFAAKGLTMPANPTWDEVSALAAKVDGAQSGMKGICLRGEPGWGQLGAPLTTVVNTFGGTWFDKDWNAQVNAQPFKDATNFYVNLVKAHGEVGASTAGFTECLTAMEQSKVAMWYDATSAAGSLEGSGSPVAGKVGYAQAPVKMTKSSGWLYAWSWMMEKKTTKADAAWKFISWASSAQYENLVGQKNGWATVPSGKRTSLYSNADYTKAASAFAPATLEALKNANPTNPGTQPRPTVGIQFVDIPEFTDLGDKVTALISSAISGSGSVDDALNQGQTLAESVASNYK</sequence>
<dbReference type="AlphaFoldDB" id="A0A1H0NYV1"/>
<dbReference type="InterPro" id="IPR050490">
    <property type="entry name" value="Bact_solute-bd_prot1"/>
</dbReference>
<dbReference type="RefSeq" id="WP_231988082.1">
    <property type="nucleotide sequence ID" value="NZ_LT629710.1"/>
</dbReference>
<dbReference type="PROSITE" id="PS51257">
    <property type="entry name" value="PROKAR_LIPOPROTEIN"/>
    <property type="match status" value="1"/>
</dbReference>
<name>A0A1H0NYV1_9ACTN</name>
<evidence type="ECO:0000313" key="4">
    <source>
        <dbReference type="Proteomes" id="UP000198741"/>
    </source>
</evidence>
<protein>
    <submittedName>
        <fullName evidence="3">Carbohydrate ABC transporter substrate-binding protein, CUT1 family</fullName>
    </submittedName>
</protein>
<dbReference type="SUPFAM" id="SSF53850">
    <property type="entry name" value="Periplasmic binding protein-like II"/>
    <property type="match status" value="1"/>
</dbReference>
<dbReference type="InterPro" id="IPR006059">
    <property type="entry name" value="SBP"/>
</dbReference>
<dbReference type="Pfam" id="PF01547">
    <property type="entry name" value="SBP_bac_1"/>
    <property type="match status" value="1"/>
</dbReference>
<evidence type="ECO:0000256" key="2">
    <source>
        <dbReference type="SAM" id="SignalP"/>
    </source>
</evidence>
<keyword evidence="2" id="KW-0732">Signal</keyword>
<dbReference type="PANTHER" id="PTHR43649">
    <property type="entry name" value="ARABINOSE-BINDING PROTEIN-RELATED"/>
    <property type="match status" value="1"/>
</dbReference>
<feature type="region of interest" description="Disordered" evidence="1">
    <location>
        <begin position="27"/>
        <end position="80"/>
    </location>
</feature>
<keyword evidence="4" id="KW-1185">Reference proteome</keyword>
<proteinExistence type="predicted"/>
<feature type="chain" id="PRO_5038859148" evidence="2">
    <location>
        <begin position="21"/>
        <end position="506"/>
    </location>
</feature>
<evidence type="ECO:0000313" key="3">
    <source>
        <dbReference type="EMBL" id="SDO97706.1"/>
    </source>
</evidence>
<gene>
    <name evidence="3" type="ORF">SAMN04515671_2542</name>
</gene>
<evidence type="ECO:0000256" key="1">
    <source>
        <dbReference type="SAM" id="MobiDB-lite"/>
    </source>
</evidence>
<dbReference type="Gene3D" id="3.40.190.10">
    <property type="entry name" value="Periplasmic binding protein-like II"/>
    <property type="match status" value="2"/>
</dbReference>